<dbReference type="Gene3D" id="3.80.10.10">
    <property type="entry name" value="Ribonuclease Inhibitor"/>
    <property type="match status" value="1"/>
</dbReference>
<evidence type="ECO:0000313" key="13">
    <source>
        <dbReference type="Proteomes" id="UP001182556"/>
    </source>
</evidence>
<accession>A0AAD9FQ85</accession>
<comment type="similarity">
    <text evidence="2">Belongs to the NXF family.</text>
</comment>
<evidence type="ECO:0000256" key="6">
    <source>
        <dbReference type="ARBA" id="ARBA00022816"/>
    </source>
</evidence>
<comment type="function">
    <text evidence="8">Involved in the export of mRNA from the nucleus to the cytoplasm.</text>
</comment>
<evidence type="ECO:0000256" key="10">
    <source>
        <dbReference type="SAM" id="MobiDB-lite"/>
    </source>
</evidence>
<dbReference type="AlphaFoldDB" id="A0AAD9FQ85"/>
<proteinExistence type="inferred from homology"/>
<evidence type="ECO:0000256" key="4">
    <source>
        <dbReference type="ARBA" id="ARBA00022614"/>
    </source>
</evidence>
<dbReference type="InterPro" id="IPR032675">
    <property type="entry name" value="LRR_dom_sf"/>
</dbReference>
<evidence type="ECO:0000256" key="2">
    <source>
        <dbReference type="ARBA" id="ARBA00009285"/>
    </source>
</evidence>
<keyword evidence="4" id="KW-0433">Leucine-rich repeat</keyword>
<dbReference type="Gene3D" id="1.10.8.10">
    <property type="entry name" value="DNA helicase RuvA subunit, C-terminal domain"/>
    <property type="match status" value="1"/>
</dbReference>
<feature type="region of interest" description="Disordered" evidence="10">
    <location>
        <begin position="347"/>
        <end position="372"/>
    </location>
</feature>
<comment type="caution">
    <text evidence="12">The sequence shown here is derived from an EMBL/GenBank/DDBJ whole genome shotgun (WGS) entry which is preliminary data.</text>
</comment>
<evidence type="ECO:0000256" key="7">
    <source>
        <dbReference type="ARBA" id="ARBA00023242"/>
    </source>
</evidence>
<keyword evidence="3" id="KW-0813">Transport</keyword>
<dbReference type="PROSITE" id="PS51281">
    <property type="entry name" value="TAP_C"/>
    <property type="match status" value="1"/>
</dbReference>
<dbReference type="PANTHER" id="PTHR10662">
    <property type="entry name" value="NUCLEAR RNA EXPORT FACTOR"/>
    <property type="match status" value="1"/>
</dbReference>
<dbReference type="InterPro" id="IPR009060">
    <property type="entry name" value="UBA-like_sf"/>
</dbReference>
<dbReference type="CDD" id="cd14342">
    <property type="entry name" value="UBA_TAP-C"/>
    <property type="match status" value="1"/>
</dbReference>
<gene>
    <name evidence="12" type="ORF">DB88DRAFT_496630</name>
</gene>
<evidence type="ECO:0000256" key="8">
    <source>
        <dbReference type="ARBA" id="ARBA00055253"/>
    </source>
</evidence>
<dbReference type="SMART" id="SM00804">
    <property type="entry name" value="TAP_C"/>
    <property type="match status" value="1"/>
</dbReference>
<dbReference type="EMBL" id="JAODAN010000009">
    <property type="protein sequence ID" value="KAK1921942.1"/>
    <property type="molecule type" value="Genomic_DNA"/>
</dbReference>
<keyword evidence="5" id="KW-0677">Repeat</keyword>
<evidence type="ECO:0000256" key="9">
    <source>
        <dbReference type="ARBA" id="ARBA00069694"/>
    </source>
</evidence>
<evidence type="ECO:0000313" key="12">
    <source>
        <dbReference type="EMBL" id="KAK1921942.1"/>
    </source>
</evidence>
<evidence type="ECO:0000259" key="11">
    <source>
        <dbReference type="PROSITE" id="PS51281"/>
    </source>
</evidence>
<evidence type="ECO:0000256" key="1">
    <source>
        <dbReference type="ARBA" id="ARBA00004123"/>
    </source>
</evidence>
<sequence length="435" mass="47425">MQSSQQHQGPMQIAGGAAGPSAGLFSRALSATQSGNRARNDPNAKQNLRQRMAKADAQANGYHPRPADQTSLGGVELLPSSPSESRRPSRSTGPAKTAPPPRRAKRPAAKPYDNVKAKPEPSPGARNLLARLSNKGARTAPETAAKGRSSLPVKPGKLPPSTQAPKIIAAKFFSDDTKKWLEGRYSGENLIDLSALPKDPYLLQHDMPPILPRSGGLYFKVLNKFAQREGNTPITKVNLSGNNLDSLVAIKDLRWSLRQVHAVDLRDNPIKNVAALDNLMTFFETSGKEKISTHPVPITELRFDGCLFREEMMRVDEKTYFDEVIRRFPALEFLDGQPVSALRQHFYPDPSTEPATAQGSMPDPPTAVQGPEASATLAPDREALIHAFSQQSGMNRTWAIMCLEPNGWDGERAWADFLSKKDTIPSEAFANAPGV</sequence>
<name>A0AAD9FQ85_PAPLA</name>
<dbReference type="GO" id="GO:0042272">
    <property type="term" value="C:nuclear RNA export factor complex"/>
    <property type="evidence" value="ECO:0007669"/>
    <property type="project" value="UniProtKB-ARBA"/>
</dbReference>
<dbReference type="Proteomes" id="UP001182556">
    <property type="component" value="Unassembled WGS sequence"/>
</dbReference>
<dbReference type="FunFam" id="1.10.8.10:FF:000018">
    <property type="entry name" value="Nuclear RNA export factor 1"/>
    <property type="match status" value="1"/>
</dbReference>
<feature type="region of interest" description="Disordered" evidence="10">
    <location>
        <begin position="1"/>
        <end position="161"/>
    </location>
</feature>
<reference evidence="12" key="1">
    <citation type="submission" date="2023-02" db="EMBL/GenBank/DDBJ databases">
        <title>Identification and recombinant expression of a fungal hydrolase from Papiliotrema laurentii that hydrolyzes apple cutin and clears colloidal polyester polyurethane.</title>
        <authorList>
            <consortium name="DOE Joint Genome Institute"/>
            <person name="Roman V.A."/>
            <person name="Bojanowski C."/>
            <person name="Crable B.R."/>
            <person name="Wagner D.N."/>
            <person name="Hung C.S."/>
            <person name="Nadeau L.J."/>
            <person name="Schratz L."/>
            <person name="Haridas S."/>
            <person name="Pangilinan J."/>
            <person name="Lipzen A."/>
            <person name="Na H."/>
            <person name="Yan M."/>
            <person name="Ng V."/>
            <person name="Grigoriev I.V."/>
            <person name="Spatafora J.W."/>
            <person name="Barlow D."/>
            <person name="Biffinger J."/>
            <person name="Kelley-Loughnane N."/>
            <person name="Varaljay V.A."/>
            <person name="Crookes-Goodson W.J."/>
        </authorList>
    </citation>
    <scope>NUCLEOTIDE SEQUENCE</scope>
    <source>
        <strain evidence="12">5307AH</strain>
    </source>
</reference>
<evidence type="ECO:0000256" key="5">
    <source>
        <dbReference type="ARBA" id="ARBA00022737"/>
    </source>
</evidence>
<evidence type="ECO:0000256" key="3">
    <source>
        <dbReference type="ARBA" id="ARBA00022448"/>
    </source>
</evidence>
<organism evidence="12 13">
    <name type="scientific">Papiliotrema laurentii</name>
    <name type="common">Cryptococcus laurentii</name>
    <dbReference type="NCBI Taxonomy" id="5418"/>
    <lineage>
        <taxon>Eukaryota</taxon>
        <taxon>Fungi</taxon>
        <taxon>Dikarya</taxon>
        <taxon>Basidiomycota</taxon>
        <taxon>Agaricomycotina</taxon>
        <taxon>Tremellomycetes</taxon>
        <taxon>Tremellales</taxon>
        <taxon>Rhynchogastremaceae</taxon>
        <taxon>Papiliotrema</taxon>
    </lineage>
</organism>
<dbReference type="GO" id="GO:0016973">
    <property type="term" value="P:poly(A)+ mRNA export from nucleus"/>
    <property type="evidence" value="ECO:0007669"/>
    <property type="project" value="TreeGrafter"/>
</dbReference>
<feature type="domain" description="TAP-C" evidence="11">
    <location>
        <begin position="379"/>
        <end position="432"/>
    </location>
</feature>
<dbReference type="GO" id="GO:0003723">
    <property type="term" value="F:RNA binding"/>
    <property type="evidence" value="ECO:0007669"/>
    <property type="project" value="TreeGrafter"/>
</dbReference>
<dbReference type="Pfam" id="PF03943">
    <property type="entry name" value="TAP_C"/>
    <property type="match status" value="1"/>
</dbReference>
<dbReference type="SUPFAM" id="SSF46934">
    <property type="entry name" value="UBA-like"/>
    <property type="match status" value="1"/>
</dbReference>
<keyword evidence="13" id="KW-1185">Reference proteome</keyword>
<comment type="subcellular location">
    <subcellularLocation>
        <location evidence="1">Nucleus</location>
    </subcellularLocation>
</comment>
<dbReference type="PANTHER" id="PTHR10662:SF22">
    <property type="entry name" value="NUCLEAR RNA EXPORT FACTOR 1"/>
    <property type="match status" value="1"/>
</dbReference>
<keyword evidence="6" id="KW-0509">mRNA transport</keyword>
<feature type="compositionally biased region" description="Polar residues" evidence="10">
    <location>
        <begin position="29"/>
        <end position="49"/>
    </location>
</feature>
<protein>
    <recommendedName>
        <fullName evidence="9">mRNA export factor MEX67</fullName>
    </recommendedName>
</protein>
<dbReference type="SUPFAM" id="SSF52058">
    <property type="entry name" value="L domain-like"/>
    <property type="match status" value="1"/>
</dbReference>
<dbReference type="InterPro" id="IPR030217">
    <property type="entry name" value="NXF_fam"/>
</dbReference>
<dbReference type="InterPro" id="IPR005637">
    <property type="entry name" value="TAP_C_dom"/>
</dbReference>
<keyword evidence="7" id="KW-0539">Nucleus</keyword>